<protein>
    <submittedName>
        <fullName evidence="1">Uncharacterized protein</fullName>
    </submittedName>
</protein>
<dbReference type="EMBL" id="ACFU01000025">
    <property type="protein sequence ID" value="EEF13183.1"/>
    <property type="molecule type" value="Genomic_DNA"/>
</dbReference>
<proteinExistence type="predicted"/>
<evidence type="ECO:0000313" key="1">
    <source>
        <dbReference type="EMBL" id="EEF13183.1"/>
    </source>
</evidence>
<reference evidence="1 2" key="1">
    <citation type="submission" date="2008-08" db="EMBL/GenBank/DDBJ databases">
        <authorList>
            <person name="Madupu R."/>
            <person name="Durkin A.S."/>
            <person name="Torralba M."/>
            <person name="Methe B."/>
            <person name="Sutton G.G."/>
            <person name="Strausberg R.L."/>
            <person name="Nelson K.E."/>
        </authorList>
    </citation>
    <scope>NUCLEOTIDE SEQUENCE [LARGE SCALE GENOMIC DNA]</scope>
    <source>
        <strain evidence="1 2">RM3267</strain>
    </source>
</reference>
<keyword evidence="2" id="KW-1185">Reference proteome</keyword>
<organism evidence="1 2">
    <name type="scientific">Campylobacter rectus RM3267</name>
    <dbReference type="NCBI Taxonomy" id="553218"/>
    <lineage>
        <taxon>Bacteria</taxon>
        <taxon>Pseudomonadati</taxon>
        <taxon>Campylobacterota</taxon>
        <taxon>Epsilonproteobacteria</taxon>
        <taxon>Campylobacterales</taxon>
        <taxon>Campylobacteraceae</taxon>
        <taxon>Campylobacter</taxon>
    </lineage>
</organism>
<accession>B9D456</accession>
<evidence type="ECO:0000313" key="2">
    <source>
        <dbReference type="Proteomes" id="UP000003082"/>
    </source>
</evidence>
<name>B9D456_CAMRE</name>
<dbReference type="AlphaFoldDB" id="B9D456"/>
<gene>
    <name evidence="1" type="ORF">CAMRE0001_2152</name>
</gene>
<sequence>MRSDFVFVKLLKIRLNPPRNLVKFIAVRLFCGVNLSYETPILPNAIVI</sequence>
<dbReference type="Proteomes" id="UP000003082">
    <property type="component" value="Unassembled WGS sequence"/>
</dbReference>
<dbReference type="STRING" id="553218.CAMRE0001_2152"/>
<comment type="caution">
    <text evidence="1">The sequence shown here is derived from an EMBL/GenBank/DDBJ whole genome shotgun (WGS) entry which is preliminary data.</text>
</comment>